<evidence type="ECO:0000313" key="3">
    <source>
        <dbReference type="Proteomes" id="UP000178127"/>
    </source>
</evidence>
<accession>A0A1F4V6E2</accession>
<dbReference type="InterPro" id="IPR043129">
    <property type="entry name" value="ATPase_NBD"/>
</dbReference>
<dbReference type="InterPro" id="IPR003494">
    <property type="entry name" value="SHS2_FtsA"/>
</dbReference>
<comment type="caution">
    <text evidence="2">The sequence shown here is derived from an EMBL/GenBank/DDBJ whole genome shotgun (WGS) entry which is preliminary data.</text>
</comment>
<evidence type="ECO:0000259" key="1">
    <source>
        <dbReference type="SMART" id="SM00842"/>
    </source>
</evidence>
<organism evidence="2 3">
    <name type="scientific">candidate division WWE3 bacterium RIFCSPHIGHO2_02_FULL_38_14</name>
    <dbReference type="NCBI Taxonomy" id="1802620"/>
    <lineage>
        <taxon>Bacteria</taxon>
        <taxon>Katanobacteria</taxon>
    </lineage>
</organism>
<dbReference type="SMART" id="SM00842">
    <property type="entry name" value="FtsA"/>
    <property type="match status" value="1"/>
</dbReference>
<sequence length="409" mass="45158">MLGIPAKPVPNKFLTIDMDSASIKCLAFFTPENESTEFTSIAPDTKAKIVGVAKHYLEPGVIRGGVIIDIDLVEKSLRECIDECTMSQEESIKDVIFGVSGNLSLNTITTAKITRPPHSPITENEMNSLYSKITRSAFTEIGNEVLRMTGDSDIDMEIITSETVYSKLDNKYVENPLNQTGNVLEVAYYTAFTHSYHVQALQKLAKKLGLKISAVGSEMHTLVNYLKMGKLPHIDCVIINIDNDFTDVGIVFGGGIVSTKALDFGAVDFVNEISQKTGLSFIEAEKFKRTYSYGKLSRTEADVVKSCITEVIDTWLEGLKVVFEEFTGVKTYPSKVYLVGDAAELPDIQETLDKEPWTKSIAFKAPPTYTKLTLRDLQGVTDSTGTLGSLEYVMNASLSKIYMEMHGIE</sequence>
<feature type="domain" description="SHS2" evidence="1">
    <location>
        <begin position="13"/>
        <end position="226"/>
    </location>
</feature>
<evidence type="ECO:0000313" key="2">
    <source>
        <dbReference type="EMBL" id="OGC52666.1"/>
    </source>
</evidence>
<dbReference type="Proteomes" id="UP000178127">
    <property type="component" value="Unassembled WGS sequence"/>
</dbReference>
<dbReference type="EMBL" id="MEVD01000022">
    <property type="protein sequence ID" value="OGC52666.1"/>
    <property type="molecule type" value="Genomic_DNA"/>
</dbReference>
<dbReference type="PANTHER" id="PTHR32432">
    <property type="entry name" value="CELL DIVISION PROTEIN FTSA-RELATED"/>
    <property type="match status" value="1"/>
</dbReference>
<dbReference type="Gene3D" id="3.30.420.40">
    <property type="match status" value="2"/>
</dbReference>
<dbReference type="STRING" id="1802620.A3D91_03275"/>
<dbReference type="AlphaFoldDB" id="A0A1F4V6E2"/>
<protein>
    <recommendedName>
        <fullName evidence="1">SHS2 domain-containing protein</fullName>
    </recommendedName>
</protein>
<proteinExistence type="predicted"/>
<reference evidence="2 3" key="1">
    <citation type="journal article" date="2016" name="Nat. Commun.">
        <title>Thousands of microbial genomes shed light on interconnected biogeochemical processes in an aquifer system.</title>
        <authorList>
            <person name="Anantharaman K."/>
            <person name="Brown C.T."/>
            <person name="Hug L.A."/>
            <person name="Sharon I."/>
            <person name="Castelle C.J."/>
            <person name="Probst A.J."/>
            <person name="Thomas B.C."/>
            <person name="Singh A."/>
            <person name="Wilkins M.J."/>
            <person name="Karaoz U."/>
            <person name="Brodie E.L."/>
            <person name="Williams K.H."/>
            <person name="Hubbard S.S."/>
            <person name="Banfield J.F."/>
        </authorList>
    </citation>
    <scope>NUCLEOTIDE SEQUENCE [LARGE SCALE GENOMIC DNA]</scope>
</reference>
<dbReference type="GO" id="GO:0051301">
    <property type="term" value="P:cell division"/>
    <property type="evidence" value="ECO:0007669"/>
    <property type="project" value="InterPro"/>
</dbReference>
<gene>
    <name evidence="2" type="ORF">A3D91_03275</name>
</gene>
<name>A0A1F4V6E2_UNCKA</name>
<dbReference type="SUPFAM" id="SSF53067">
    <property type="entry name" value="Actin-like ATPase domain"/>
    <property type="match status" value="2"/>
</dbReference>
<dbReference type="InterPro" id="IPR050696">
    <property type="entry name" value="FtsA/MreB"/>
</dbReference>